<proteinExistence type="predicted"/>
<gene>
    <name evidence="1" type="ORF">GOBAR_AA25372</name>
</gene>
<dbReference type="OrthoDB" id="1112773at2759"/>
<evidence type="ECO:0000313" key="2">
    <source>
        <dbReference type="Proteomes" id="UP000239757"/>
    </source>
</evidence>
<protein>
    <submittedName>
        <fullName evidence="1">Uncharacterized protein</fullName>
    </submittedName>
</protein>
<dbReference type="InterPro" id="IPR040256">
    <property type="entry name" value="At4g02000-like"/>
</dbReference>
<dbReference type="PANTHER" id="PTHR31286">
    <property type="entry name" value="GLYCINE-RICH CELL WALL STRUCTURAL PROTEIN 1.8-LIKE"/>
    <property type="match status" value="1"/>
</dbReference>
<dbReference type="EMBL" id="KZ666324">
    <property type="protein sequence ID" value="PPR95298.1"/>
    <property type="molecule type" value="Genomic_DNA"/>
</dbReference>
<sequence length="333" mass="37242">MTKDLSPSLLAIVNRDDGDPHSVKDQTTKKVRFKTRASEILEDMVVDPNLISEPSWKDKFLGRVPNNNMLDHNGSTVGGDSASDGDLDLLADDMQTSIVNGIPAIRTLDHLWAISHRPTLDHMQPYPNVVLAWIQLPGLPGFLFSRQIVEAIRELIGKVAKLDFQTDNRSRGRFDRLVVYLDLKKPLISQALVDGAVQRVEYEALPTVCFSCKKYGHVKDLYLEVIANRTSIHLSEMVKDGLVEAVGEAAGEAKPDFGPWMLVERRSWQGLRNAGVNKGVNNGAISQKEPLASRFSALMEGVIKAKIAIIVIWLLRIFCRWKIMILMLHELVD</sequence>
<dbReference type="Proteomes" id="UP000239757">
    <property type="component" value="Unassembled WGS sequence"/>
</dbReference>
<accession>A0A2P5WW22</accession>
<dbReference type="PANTHER" id="PTHR31286:SF173">
    <property type="entry name" value="DUF4283 DOMAIN-CONTAINING PROTEIN"/>
    <property type="match status" value="1"/>
</dbReference>
<evidence type="ECO:0000313" key="1">
    <source>
        <dbReference type="EMBL" id="PPR95298.1"/>
    </source>
</evidence>
<name>A0A2P5WW22_GOSBA</name>
<dbReference type="AlphaFoldDB" id="A0A2P5WW22"/>
<reference evidence="1 2" key="1">
    <citation type="submission" date="2015-01" db="EMBL/GenBank/DDBJ databases">
        <title>Genome of allotetraploid Gossypium barbadense reveals genomic plasticity and fiber elongation in cotton evolution.</title>
        <authorList>
            <person name="Chen X."/>
            <person name="Liu X."/>
            <person name="Zhao B."/>
            <person name="Zheng H."/>
            <person name="Hu Y."/>
            <person name="Lu G."/>
            <person name="Yang C."/>
            <person name="Chen J."/>
            <person name="Shan C."/>
            <person name="Zhang L."/>
            <person name="Zhou Y."/>
            <person name="Wang L."/>
            <person name="Guo W."/>
            <person name="Bai Y."/>
            <person name="Ruan J."/>
            <person name="Shangguan X."/>
            <person name="Mao Y."/>
            <person name="Jiang J."/>
            <person name="Zhu Y."/>
            <person name="Lei J."/>
            <person name="Kang H."/>
            <person name="Chen S."/>
            <person name="He X."/>
            <person name="Wang R."/>
            <person name="Wang Y."/>
            <person name="Chen J."/>
            <person name="Wang L."/>
            <person name="Yu S."/>
            <person name="Wang B."/>
            <person name="Wei J."/>
            <person name="Song S."/>
            <person name="Lu X."/>
            <person name="Gao Z."/>
            <person name="Gu W."/>
            <person name="Deng X."/>
            <person name="Ma D."/>
            <person name="Wang S."/>
            <person name="Liang W."/>
            <person name="Fang L."/>
            <person name="Cai C."/>
            <person name="Zhu X."/>
            <person name="Zhou B."/>
            <person name="Zhang Y."/>
            <person name="Chen Z."/>
            <person name="Xu S."/>
            <person name="Zhu R."/>
            <person name="Wang S."/>
            <person name="Zhang T."/>
            <person name="Zhao G."/>
        </authorList>
    </citation>
    <scope>NUCLEOTIDE SEQUENCE [LARGE SCALE GENOMIC DNA]</scope>
    <source>
        <strain evidence="2">cv. Xinhai21</strain>
        <tissue evidence="1">Leaf</tissue>
    </source>
</reference>
<organism evidence="1 2">
    <name type="scientific">Gossypium barbadense</name>
    <name type="common">Sea Island cotton</name>
    <name type="synonym">Hibiscus barbadensis</name>
    <dbReference type="NCBI Taxonomy" id="3634"/>
    <lineage>
        <taxon>Eukaryota</taxon>
        <taxon>Viridiplantae</taxon>
        <taxon>Streptophyta</taxon>
        <taxon>Embryophyta</taxon>
        <taxon>Tracheophyta</taxon>
        <taxon>Spermatophyta</taxon>
        <taxon>Magnoliopsida</taxon>
        <taxon>eudicotyledons</taxon>
        <taxon>Gunneridae</taxon>
        <taxon>Pentapetalae</taxon>
        <taxon>rosids</taxon>
        <taxon>malvids</taxon>
        <taxon>Malvales</taxon>
        <taxon>Malvaceae</taxon>
        <taxon>Malvoideae</taxon>
        <taxon>Gossypium</taxon>
    </lineage>
</organism>